<reference evidence="3" key="2">
    <citation type="submission" date="2013-12" db="EMBL/GenBank/DDBJ databases">
        <authorList>
            <person name="Yu Y."/>
            <person name="Lee S."/>
            <person name="de Baynast K."/>
            <person name="Wissotski M."/>
            <person name="Liu L."/>
            <person name="Talag J."/>
            <person name="Goicoechea J."/>
            <person name="Angelova A."/>
            <person name="Jetty R."/>
            <person name="Kudrna D."/>
            <person name="Golser W."/>
            <person name="Rivera L."/>
            <person name="Zhang J."/>
            <person name="Wing R."/>
        </authorList>
    </citation>
    <scope>NUCLEOTIDE SEQUENCE</scope>
</reference>
<dbReference type="Gramene" id="LPERR09G15330.1">
    <property type="protein sequence ID" value="LPERR09G15330.1"/>
    <property type="gene ID" value="LPERR09G15330"/>
</dbReference>
<feature type="coiled-coil region" evidence="1">
    <location>
        <begin position="56"/>
        <end position="83"/>
    </location>
</feature>
<keyword evidence="3" id="KW-1185">Reference proteome</keyword>
<name>A0A0D9XGP4_9ORYZ</name>
<keyword evidence="1" id="KW-0175">Coiled coil</keyword>
<organism evidence="2 3">
    <name type="scientific">Leersia perrieri</name>
    <dbReference type="NCBI Taxonomy" id="77586"/>
    <lineage>
        <taxon>Eukaryota</taxon>
        <taxon>Viridiplantae</taxon>
        <taxon>Streptophyta</taxon>
        <taxon>Embryophyta</taxon>
        <taxon>Tracheophyta</taxon>
        <taxon>Spermatophyta</taxon>
        <taxon>Magnoliopsida</taxon>
        <taxon>Liliopsida</taxon>
        <taxon>Poales</taxon>
        <taxon>Poaceae</taxon>
        <taxon>BOP clade</taxon>
        <taxon>Oryzoideae</taxon>
        <taxon>Oryzeae</taxon>
        <taxon>Oryzinae</taxon>
        <taxon>Leersia</taxon>
    </lineage>
</organism>
<dbReference type="HOGENOM" id="CLU_054284_0_0_1"/>
<reference evidence="2" key="3">
    <citation type="submission" date="2015-04" db="UniProtKB">
        <authorList>
            <consortium name="EnsemblPlants"/>
        </authorList>
    </citation>
    <scope>IDENTIFICATION</scope>
</reference>
<dbReference type="EnsemblPlants" id="LPERR09G15330.1">
    <property type="protein sequence ID" value="LPERR09G15330.1"/>
    <property type="gene ID" value="LPERR09G15330"/>
</dbReference>
<protein>
    <submittedName>
        <fullName evidence="2">Uncharacterized protein</fullName>
    </submittedName>
</protein>
<dbReference type="PANTHER" id="PTHR33414:SF8">
    <property type="entry name" value="OS09G0559200 PROTEIN"/>
    <property type="match status" value="1"/>
</dbReference>
<reference evidence="2 3" key="1">
    <citation type="submission" date="2012-08" db="EMBL/GenBank/DDBJ databases">
        <title>Oryza genome evolution.</title>
        <authorList>
            <person name="Wing R.A."/>
        </authorList>
    </citation>
    <scope>NUCLEOTIDE SEQUENCE</scope>
</reference>
<dbReference type="PROSITE" id="PS51257">
    <property type="entry name" value="PROKAR_LIPOPROTEIN"/>
    <property type="match status" value="1"/>
</dbReference>
<dbReference type="Proteomes" id="UP000032180">
    <property type="component" value="Chromosome 9"/>
</dbReference>
<evidence type="ECO:0000313" key="3">
    <source>
        <dbReference type="Proteomes" id="UP000032180"/>
    </source>
</evidence>
<dbReference type="InterPro" id="IPR039614">
    <property type="entry name" value="PMI1-like"/>
</dbReference>
<evidence type="ECO:0000256" key="1">
    <source>
        <dbReference type="SAM" id="Coils"/>
    </source>
</evidence>
<dbReference type="PANTHER" id="PTHR33414">
    <property type="entry name" value="PROTEIN PLASTID MOVEMENT IMPAIRED 1-RELATED 1"/>
    <property type="match status" value="1"/>
</dbReference>
<proteinExistence type="predicted"/>
<sequence length="354" mass="38270">MSGGHRKTPVAAPDVATTGCSALISCLSLHRRATPSPPPSTRANVVGGAPPMRPAAEEYWRRVQQLEEEVRRLGKRINAAAAAAAGDHVTTAENKCSSVGVEEMVKLHDGGGYLHEIKQVVGMPWTRLALQVSQPAVAENAATASEVLDKMTETSADDLCKFLSKMMPIKDIAGRKNHHHHPNAGNVIRKSARLNSGDDFIKALLFKAMDHKMGILIQQGLKIQMASMSDSNSSMVAGSGEEKRQPATSPASRKDCMVYVVLIQVRDPDQGYASIGDPMIGLMEAVMEKKDGKVKLEMQGMHVAGIIFGGSRKTASNVCRGMIWSTAFCHCSYARNPNRVFKRFAISFVICTSV</sequence>
<accession>A0A0D9XGP4</accession>
<dbReference type="AlphaFoldDB" id="A0A0D9XGP4"/>
<dbReference type="eggNOG" id="ENOG502SS4V">
    <property type="taxonomic scope" value="Eukaryota"/>
</dbReference>
<evidence type="ECO:0000313" key="2">
    <source>
        <dbReference type="EnsemblPlants" id="LPERR09G15330.1"/>
    </source>
</evidence>